<evidence type="ECO:0000313" key="4">
    <source>
        <dbReference type="EMBL" id="MEQ2439517.1"/>
    </source>
</evidence>
<gene>
    <name evidence="4" type="ORF">WMO26_01600</name>
</gene>
<keyword evidence="2" id="KW-0067">ATP-binding</keyword>
<name>A0ABV1DYR2_9FIRM</name>
<accession>A0ABV1DYR2</accession>
<evidence type="ECO:0000259" key="3">
    <source>
        <dbReference type="SMART" id="SM00382"/>
    </source>
</evidence>
<evidence type="ECO:0000313" key="5">
    <source>
        <dbReference type="Proteomes" id="UP001489509"/>
    </source>
</evidence>
<dbReference type="SUPFAM" id="SSF52540">
    <property type="entry name" value="P-loop containing nucleoside triphosphate hydrolases"/>
    <property type="match status" value="1"/>
</dbReference>
<evidence type="ECO:0000256" key="1">
    <source>
        <dbReference type="ARBA" id="ARBA00022741"/>
    </source>
</evidence>
<dbReference type="SMART" id="SM00382">
    <property type="entry name" value="AAA"/>
    <property type="match status" value="1"/>
</dbReference>
<dbReference type="CDD" id="cd00009">
    <property type="entry name" value="AAA"/>
    <property type="match status" value="1"/>
</dbReference>
<keyword evidence="5" id="KW-1185">Reference proteome</keyword>
<dbReference type="RefSeq" id="WP_349217775.1">
    <property type="nucleotide sequence ID" value="NZ_JBBMFD010000001.1"/>
</dbReference>
<feature type="domain" description="AAA+ ATPase" evidence="3">
    <location>
        <begin position="157"/>
        <end position="288"/>
    </location>
</feature>
<dbReference type="Gene3D" id="3.40.50.300">
    <property type="entry name" value="P-loop containing nucleotide triphosphate hydrolases"/>
    <property type="match status" value="1"/>
</dbReference>
<dbReference type="Pfam" id="PF19568">
    <property type="entry name" value="Spore_III_AA"/>
    <property type="match status" value="1"/>
</dbReference>
<dbReference type="InterPro" id="IPR003593">
    <property type="entry name" value="AAA+_ATPase"/>
</dbReference>
<evidence type="ECO:0000256" key="2">
    <source>
        <dbReference type="ARBA" id="ARBA00022840"/>
    </source>
</evidence>
<dbReference type="InterPro" id="IPR045735">
    <property type="entry name" value="Spore_III_AA_AAA+_ATPase"/>
</dbReference>
<dbReference type="PANTHER" id="PTHR20953:SF3">
    <property type="entry name" value="P-LOOP CONTAINING NUCLEOSIDE TRIPHOSPHATE HYDROLASES SUPERFAMILY PROTEIN"/>
    <property type="match status" value="1"/>
</dbReference>
<organism evidence="4 5">
    <name type="scientific">Solibaculum intestinale</name>
    <dbReference type="NCBI Taxonomy" id="3133165"/>
    <lineage>
        <taxon>Bacteria</taxon>
        <taxon>Bacillati</taxon>
        <taxon>Bacillota</taxon>
        <taxon>Clostridia</taxon>
        <taxon>Eubacteriales</taxon>
        <taxon>Oscillospiraceae</taxon>
        <taxon>Solibaculum</taxon>
    </lineage>
</organism>
<dbReference type="Proteomes" id="UP001489509">
    <property type="component" value="Unassembled WGS sequence"/>
</dbReference>
<reference evidence="4 5" key="1">
    <citation type="submission" date="2024-03" db="EMBL/GenBank/DDBJ databases">
        <title>Human intestinal bacterial collection.</title>
        <authorList>
            <person name="Pauvert C."/>
            <person name="Hitch T.C.A."/>
            <person name="Clavel T."/>
        </authorList>
    </citation>
    <scope>NUCLEOTIDE SEQUENCE [LARGE SCALE GENOMIC DNA]</scope>
    <source>
        <strain evidence="4 5">CLA-JM-H44</strain>
    </source>
</reference>
<proteinExistence type="predicted"/>
<dbReference type="InterPro" id="IPR027417">
    <property type="entry name" value="P-loop_NTPase"/>
</dbReference>
<dbReference type="PANTHER" id="PTHR20953">
    <property type="entry name" value="KINASE-RELATED"/>
    <property type="match status" value="1"/>
</dbReference>
<protein>
    <submittedName>
        <fullName evidence="4">Stage III sporulation protein AA</fullName>
    </submittedName>
</protein>
<dbReference type="EMBL" id="JBBMFD010000001">
    <property type="protein sequence ID" value="MEQ2439517.1"/>
    <property type="molecule type" value="Genomic_DNA"/>
</dbReference>
<comment type="caution">
    <text evidence="4">The sequence shown here is derived from an EMBL/GenBank/DDBJ whole genome shotgun (WGS) entry which is preliminary data.</text>
</comment>
<keyword evidence="1" id="KW-0547">Nucleotide-binding</keyword>
<sequence length="360" mass="38677">MIDDRFAKRFDEAAAQLGCRLSGMLSQLPSSIKAKTQEIRIRIGQPVALSSADGELFLDQNGRTSRCCHDGLPKVTSGQMEQAFACLCEYSVHSFQHEINHGFITIRGGHRAGFCGTAVLQEGVIHNIKDISSLNLRIARQHFGAADRLLHSREFAKGGGVLVAGPPACGKTTLLRDLARQLSCGGTGRILKVCVVDERGEIAGVYRGQPQNDLGPCCDCLDGYPKAQGILHALRCLSPDVILCDEIGEEEEIRAVEAGVHSGVRFVTSIHLGSIGELSKRTQAVKLLKTGAFSCVAMLAGRDQPGQLKHIYTMEDKDEIRGTAVDCAGVRRDGDDEIHAVYRPGAVSGSHPLLSANPGQ</sequence>